<dbReference type="PANTHER" id="PTHR43711">
    <property type="entry name" value="TWO-COMPONENT HISTIDINE KINASE"/>
    <property type="match status" value="1"/>
</dbReference>
<dbReference type="GO" id="GO:0000155">
    <property type="term" value="F:phosphorelay sensor kinase activity"/>
    <property type="evidence" value="ECO:0007669"/>
    <property type="project" value="InterPro"/>
</dbReference>
<dbReference type="InterPro" id="IPR003661">
    <property type="entry name" value="HisK_dim/P_dom"/>
</dbReference>
<keyword evidence="12" id="KW-0472">Membrane</keyword>
<dbReference type="GO" id="GO:0005886">
    <property type="term" value="C:plasma membrane"/>
    <property type="evidence" value="ECO:0007669"/>
    <property type="project" value="UniProtKB-SubCell"/>
</dbReference>
<dbReference type="PRINTS" id="PR00344">
    <property type="entry name" value="BCTRLSENSOR"/>
</dbReference>
<gene>
    <name evidence="15" type="ORF">E3J48_07345</name>
</gene>
<dbReference type="AlphaFoldDB" id="A0A523VYQ2"/>
<dbReference type="InterPro" id="IPR003594">
    <property type="entry name" value="HATPase_dom"/>
</dbReference>
<keyword evidence="6" id="KW-0597">Phosphoprotein</keyword>
<evidence type="ECO:0000256" key="4">
    <source>
        <dbReference type="ARBA" id="ARBA00012438"/>
    </source>
</evidence>
<dbReference type="Pfam" id="PF00512">
    <property type="entry name" value="HisKA"/>
    <property type="match status" value="1"/>
</dbReference>
<evidence type="ECO:0000256" key="9">
    <source>
        <dbReference type="ARBA" id="ARBA00022777"/>
    </source>
</evidence>
<dbReference type="EC" id="2.7.13.3" evidence="4"/>
<evidence type="ECO:0000256" key="7">
    <source>
        <dbReference type="ARBA" id="ARBA00022679"/>
    </source>
</evidence>
<dbReference type="SMART" id="SM00086">
    <property type="entry name" value="PAC"/>
    <property type="match status" value="1"/>
</dbReference>
<dbReference type="SMART" id="SM00091">
    <property type="entry name" value="PAS"/>
    <property type="match status" value="1"/>
</dbReference>
<evidence type="ECO:0000256" key="12">
    <source>
        <dbReference type="ARBA" id="ARBA00023136"/>
    </source>
</evidence>
<dbReference type="GO" id="GO:0045121">
    <property type="term" value="C:membrane raft"/>
    <property type="evidence" value="ECO:0007669"/>
    <property type="project" value="UniProtKB-SubCell"/>
</dbReference>
<comment type="caution">
    <text evidence="15">The sequence shown here is derived from an EMBL/GenBank/DDBJ whole genome shotgun (WGS) entry which is preliminary data.</text>
</comment>
<feature type="domain" description="PAC" evidence="14">
    <location>
        <begin position="243"/>
        <end position="295"/>
    </location>
</feature>
<dbReference type="Pfam" id="PF13426">
    <property type="entry name" value="PAS_9"/>
    <property type="match status" value="1"/>
</dbReference>
<dbReference type="PROSITE" id="PS50109">
    <property type="entry name" value="HIS_KIN"/>
    <property type="match status" value="1"/>
</dbReference>
<keyword evidence="9" id="KW-0418">Kinase</keyword>
<dbReference type="PANTHER" id="PTHR43711:SF31">
    <property type="entry name" value="HISTIDINE KINASE"/>
    <property type="match status" value="1"/>
</dbReference>
<dbReference type="PROSITE" id="PS50113">
    <property type="entry name" value="PAC"/>
    <property type="match status" value="2"/>
</dbReference>
<dbReference type="FunFam" id="1.10.287.130:FF:000001">
    <property type="entry name" value="Two-component sensor histidine kinase"/>
    <property type="match status" value="1"/>
</dbReference>
<proteinExistence type="predicted"/>
<feature type="domain" description="PAC" evidence="14">
    <location>
        <begin position="1"/>
        <end position="42"/>
    </location>
</feature>
<evidence type="ECO:0000259" key="13">
    <source>
        <dbReference type="PROSITE" id="PS50109"/>
    </source>
</evidence>
<dbReference type="EMBL" id="SOIZ01000333">
    <property type="protein sequence ID" value="TET59848.1"/>
    <property type="molecule type" value="Genomic_DNA"/>
</dbReference>
<dbReference type="InterPro" id="IPR000014">
    <property type="entry name" value="PAS"/>
</dbReference>
<evidence type="ECO:0000256" key="8">
    <source>
        <dbReference type="ARBA" id="ARBA00022741"/>
    </source>
</evidence>
<dbReference type="InterPro" id="IPR036890">
    <property type="entry name" value="HATPase_C_sf"/>
</dbReference>
<accession>A0A523VYQ2</accession>
<dbReference type="InterPro" id="IPR000700">
    <property type="entry name" value="PAS-assoc_C"/>
</dbReference>
<evidence type="ECO:0000256" key="1">
    <source>
        <dbReference type="ARBA" id="ARBA00000085"/>
    </source>
</evidence>
<keyword evidence="11" id="KW-0902">Two-component regulatory system</keyword>
<keyword evidence="7" id="KW-0808">Transferase</keyword>
<dbReference type="InterPro" id="IPR036097">
    <property type="entry name" value="HisK_dim/P_sf"/>
</dbReference>
<dbReference type="SUPFAM" id="SSF47384">
    <property type="entry name" value="Homodimeric domain of signal transducing histidine kinase"/>
    <property type="match status" value="1"/>
</dbReference>
<keyword evidence="8" id="KW-0547">Nucleotide-binding</keyword>
<evidence type="ECO:0000259" key="14">
    <source>
        <dbReference type="PROSITE" id="PS50113"/>
    </source>
</evidence>
<keyword evidence="10" id="KW-0067">ATP-binding</keyword>
<evidence type="ECO:0000256" key="6">
    <source>
        <dbReference type="ARBA" id="ARBA00022553"/>
    </source>
</evidence>
<dbReference type="InterPro" id="IPR004358">
    <property type="entry name" value="Sig_transdc_His_kin-like_C"/>
</dbReference>
<evidence type="ECO:0000256" key="2">
    <source>
        <dbReference type="ARBA" id="ARBA00004236"/>
    </source>
</evidence>
<evidence type="ECO:0000313" key="16">
    <source>
        <dbReference type="Proteomes" id="UP000319130"/>
    </source>
</evidence>
<comment type="subcellular location">
    <subcellularLocation>
        <location evidence="2">Cell membrane</location>
    </subcellularLocation>
    <subcellularLocation>
        <location evidence="3">Membrane raft</location>
        <topology evidence="3">Multi-pass membrane protein</topology>
    </subcellularLocation>
</comment>
<dbReference type="SMART" id="SM00388">
    <property type="entry name" value="HisKA"/>
    <property type="match status" value="1"/>
</dbReference>
<dbReference type="CDD" id="cd00130">
    <property type="entry name" value="PAS"/>
    <property type="match status" value="1"/>
</dbReference>
<dbReference type="InterPro" id="IPR050736">
    <property type="entry name" value="Sensor_HK_Regulatory"/>
</dbReference>
<evidence type="ECO:0000256" key="11">
    <source>
        <dbReference type="ARBA" id="ARBA00023012"/>
    </source>
</evidence>
<sequence length="518" mass="58447">GEAKIIEAINATTLIAYEGEIAILGIITDITERKKMEEELRKRTYELGERLKELRCLYGISELVEKEGIFLEEILEGTLNLIPRSWQYPEITCARIVLEGQESKTNNFRETAWRQTSDIAVHGKKIGTVEVFYLEEKPKSDEGPFLKEERSLVDAIAKQLARIIERKQMENELKIKEEAIASSVNAITLADLRGNLTYVNRAFLHMWGYSDDKEVLGKPIARFLDTQGKAAELIEALRNKKNWMGELAAKRKDGSTFDVQLLASIVENEAGRAICIMASVIDITERKRIEQMKDDFVSLASHELRTPLTSIVGYVDLILGEDVGKINKEQKEFLQIISQNTQRLEALINDVLDIEKIESGRIKLKREKVNLIELVEASVNTFRVMAENKNLQLEKEIKAPELEVLGDSDRLSQVISNLLSNAIKYTKEGRVKVAAQAKGRFASVTVEDTGLGMKQEDLRNIFSRFFRSEDSYVKKTTGSGLGLSIAKATIERHNGDMKVESKLGVGSKFEVILPLLKK</sequence>
<dbReference type="SMART" id="SM00387">
    <property type="entry name" value="HATPase_c"/>
    <property type="match status" value="1"/>
</dbReference>
<keyword evidence="5" id="KW-1003">Cell membrane</keyword>
<dbReference type="SUPFAM" id="SSF55874">
    <property type="entry name" value="ATPase domain of HSP90 chaperone/DNA topoisomerase II/histidine kinase"/>
    <property type="match status" value="1"/>
</dbReference>
<dbReference type="InterPro" id="IPR005467">
    <property type="entry name" value="His_kinase_dom"/>
</dbReference>
<evidence type="ECO:0000313" key="15">
    <source>
        <dbReference type="EMBL" id="TET59848.1"/>
    </source>
</evidence>
<dbReference type="NCBIfam" id="TIGR00229">
    <property type="entry name" value="sensory_box"/>
    <property type="match status" value="1"/>
</dbReference>
<dbReference type="InterPro" id="IPR035965">
    <property type="entry name" value="PAS-like_dom_sf"/>
</dbReference>
<dbReference type="Proteomes" id="UP000319130">
    <property type="component" value="Unassembled WGS sequence"/>
</dbReference>
<comment type="catalytic activity">
    <reaction evidence="1">
        <text>ATP + protein L-histidine = ADP + protein N-phospho-L-histidine.</text>
        <dbReference type="EC" id="2.7.13.3"/>
    </reaction>
</comment>
<dbReference type="CDD" id="cd00082">
    <property type="entry name" value="HisKA"/>
    <property type="match status" value="1"/>
</dbReference>
<reference evidence="15 16" key="1">
    <citation type="submission" date="2019-03" db="EMBL/GenBank/DDBJ databases">
        <title>Metabolic potential of uncultured bacteria and archaea associated with petroleum seepage in deep-sea sediments.</title>
        <authorList>
            <person name="Dong X."/>
            <person name="Hubert C."/>
        </authorList>
    </citation>
    <scope>NUCLEOTIDE SEQUENCE [LARGE SCALE GENOMIC DNA]</scope>
    <source>
        <strain evidence="15">E29_bin52</strain>
    </source>
</reference>
<evidence type="ECO:0000256" key="5">
    <source>
        <dbReference type="ARBA" id="ARBA00022475"/>
    </source>
</evidence>
<dbReference type="Pfam" id="PF02518">
    <property type="entry name" value="HATPase_c"/>
    <property type="match status" value="1"/>
</dbReference>
<name>A0A523VYQ2_UNCAE</name>
<dbReference type="Gene3D" id="3.30.565.10">
    <property type="entry name" value="Histidine kinase-like ATPase, C-terminal domain"/>
    <property type="match status" value="1"/>
</dbReference>
<dbReference type="Gene3D" id="3.30.450.20">
    <property type="entry name" value="PAS domain"/>
    <property type="match status" value="2"/>
</dbReference>
<evidence type="ECO:0000256" key="3">
    <source>
        <dbReference type="ARBA" id="ARBA00004314"/>
    </source>
</evidence>
<evidence type="ECO:0000256" key="10">
    <source>
        <dbReference type="ARBA" id="ARBA00022840"/>
    </source>
</evidence>
<dbReference type="FunFam" id="3.30.565.10:FF:000023">
    <property type="entry name" value="PAS domain-containing sensor histidine kinase"/>
    <property type="match status" value="1"/>
</dbReference>
<feature type="non-terminal residue" evidence="15">
    <location>
        <position position="1"/>
    </location>
</feature>
<dbReference type="InterPro" id="IPR001610">
    <property type="entry name" value="PAC"/>
</dbReference>
<dbReference type="SUPFAM" id="SSF55785">
    <property type="entry name" value="PYP-like sensor domain (PAS domain)"/>
    <property type="match status" value="2"/>
</dbReference>
<feature type="domain" description="Histidine kinase" evidence="13">
    <location>
        <begin position="299"/>
        <end position="517"/>
    </location>
</feature>
<dbReference type="GO" id="GO:0005524">
    <property type="term" value="F:ATP binding"/>
    <property type="evidence" value="ECO:0007669"/>
    <property type="project" value="UniProtKB-KW"/>
</dbReference>
<protein>
    <recommendedName>
        <fullName evidence="4">histidine kinase</fullName>
        <ecNumber evidence="4">2.7.13.3</ecNumber>
    </recommendedName>
</protein>
<dbReference type="Gene3D" id="1.10.287.130">
    <property type="match status" value="1"/>
</dbReference>
<organism evidence="15 16">
    <name type="scientific">Aerophobetes bacterium</name>
    <dbReference type="NCBI Taxonomy" id="2030807"/>
    <lineage>
        <taxon>Bacteria</taxon>
        <taxon>Candidatus Aerophobota</taxon>
    </lineage>
</organism>